<evidence type="ECO:0000313" key="2">
    <source>
        <dbReference type="EMBL" id="KRO17118.1"/>
    </source>
</evidence>
<comment type="caution">
    <text evidence="2">The sequence shown here is derived from an EMBL/GenBank/DDBJ whole genome shotgun (WGS) entry which is preliminary data.</text>
</comment>
<feature type="signal peptide" evidence="1">
    <location>
        <begin position="1"/>
        <end position="18"/>
    </location>
</feature>
<reference evidence="2 3" key="1">
    <citation type="journal article" date="2015" name="Genome Announc.">
        <title>Expanding the biotechnology potential of lactobacilli through comparative genomics of 213 strains and associated genera.</title>
        <authorList>
            <person name="Sun Z."/>
            <person name="Harris H.M."/>
            <person name="McCann A."/>
            <person name="Guo C."/>
            <person name="Argimon S."/>
            <person name="Zhang W."/>
            <person name="Yang X."/>
            <person name="Jeffery I.B."/>
            <person name="Cooney J.C."/>
            <person name="Kagawa T.F."/>
            <person name="Liu W."/>
            <person name="Song Y."/>
            <person name="Salvetti E."/>
            <person name="Wrobel A."/>
            <person name="Rasinkangas P."/>
            <person name="Parkhill J."/>
            <person name="Rea M.C."/>
            <person name="O'Sullivan O."/>
            <person name="Ritari J."/>
            <person name="Douillard F.P."/>
            <person name="Paul Ross R."/>
            <person name="Yang R."/>
            <person name="Briner A.E."/>
            <person name="Felis G.E."/>
            <person name="de Vos W.M."/>
            <person name="Barrangou R."/>
            <person name="Klaenhammer T.R."/>
            <person name="Caufield P.W."/>
            <person name="Cui Y."/>
            <person name="Zhang H."/>
            <person name="O'Toole P.W."/>
        </authorList>
    </citation>
    <scope>NUCLEOTIDE SEQUENCE [LARGE SCALE GENOMIC DNA]</scope>
    <source>
        <strain evidence="2 3">DSM 24301</strain>
    </source>
</reference>
<keyword evidence="1" id="KW-0732">Signal</keyword>
<evidence type="ECO:0008006" key="4">
    <source>
        <dbReference type="Google" id="ProtNLM"/>
    </source>
</evidence>
<gene>
    <name evidence="2" type="ORF">IV56_GL000441</name>
</gene>
<dbReference type="EMBL" id="JQCE01000021">
    <property type="protein sequence ID" value="KRO17118.1"/>
    <property type="molecule type" value="Genomic_DNA"/>
</dbReference>
<organism evidence="2 3">
    <name type="scientific">Lacticaseibacillus saniviri JCM 17471 = DSM 24301</name>
    <dbReference type="NCBI Taxonomy" id="1293598"/>
    <lineage>
        <taxon>Bacteria</taxon>
        <taxon>Bacillati</taxon>
        <taxon>Bacillota</taxon>
        <taxon>Bacilli</taxon>
        <taxon>Lactobacillales</taxon>
        <taxon>Lactobacillaceae</taxon>
        <taxon>Lacticaseibacillus</taxon>
    </lineage>
</organism>
<evidence type="ECO:0000256" key="1">
    <source>
        <dbReference type="SAM" id="SignalP"/>
    </source>
</evidence>
<protein>
    <recommendedName>
        <fullName evidence="4">Surface layer protein A domain-containing protein</fullName>
    </recommendedName>
</protein>
<feature type="chain" id="PRO_5039530507" description="Surface layer protein A domain-containing protein" evidence="1">
    <location>
        <begin position="19"/>
        <end position="182"/>
    </location>
</feature>
<dbReference type="PATRIC" id="fig|1293598.4.peg.473"/>
<accession>A0A0R2MU21</accession>
<keyword evidence="3" id="KW-1185">Reference proteome</keyword>
<evidence type="ECO:0000313" key="3">
    <source>
        <dbReference type="Proteomes" id="UP000050969"/>
    </source>
</evidence>
<sequence>MKKMFALLLGVAIVGGFAATPAVKPQAANSSYIKIKGSMAPFNIDLKVTATTPANQTVQTYTAKGQPSKMLPANTRWNVVGEQLVGKNDVRYDLGGGYWVKATTVSPTTTPSSLFTNFKNNVYVANPVGYSSMISTEISGSAGDRILPSNTRWRYYQKVFHSFNFWYNLGGNQWVTSMNSFA</sequence>
<proteinExistence type="predicted"/>
<dbReference type="RefSeq" id="WP_056992726.1">
    <property type="nucleotide sequence ID" value="NZ_JQCE01000021.1"/>
</dbReference>
<dbReference type="Proteomes" id="UP000050969">
    <property type="component" value="Unassembled WGS sequence"/>
</dbReference>
<name>A0A0R2MU21_9LACO</name>
<dbReference type="AlphaFoldDB" id="A0A0R2MU21"/>